<name>A0ACC5ZUE7_9RHOB</name>
<accession>A0ACC5ZUE7</accession>
<evidence type="ECO:0000313" key="2">
    <source>
        <dbReference type="Proteomes" id="UP001203036"/>
    </source>
</evidence>
<gene>
    <name evidence="1" type="ORF">M8744_03355</name>
</gene>
<sequence length="113" mass="12126">MPTQIYLILALAILAETVGTSALQASQQFTRLWPSVLVVVAYAISFYLLSITLNVLPVGIVYAIWSGLGIVFIALIGFLVFKQALDWPAVIGMVLILGGITVIHLFSNATPHG</sequence>
<keyword evidence="2" id="KW-1185">Reference proteome</keyword>
<evidence type="ECO:0000313" key="1">
    <source>
        <dbReference type="EMBL" id="MCM2561174.1"/>
    </source>
</evidence>
<dbReference type="Proteomes" id="UP001203036">
    <property type="component" value="Unassembled WGS sequence"/>
</dbReference>
<dbReference type="EMBL" id="JAMQGO010000001">
    <property type="protein sequence ID" value="MCM2561174.1"/>
    <property type="molecule type" value="Genomic_DNA"/>
</dbReference>
<organism evidence="1 2">
    <name type="scientific">Lutimaribacter degradans</name>
    <dbReference type="NCBI Taxonomy" id="2945989"/>
    <lineage>
        <taxon>Bacteria</taxon>
        <taxon>Pseudomonadati</taxon>
        <taxon>Pseudomonadota</taxon>
        <taxon>Alphaproteobacteria</taxon>
        <taxon>Rhodobacterales</taxon>
        <taxon>Roseobacteraceae</taxon>
        <taxon>Lutimaribacter</taxon>
    </lineage>
</organism>
<proteinExistence type="predicted"/>
<comment type="caution">
    <text evidence="1">The sequence shown here is derived from an EMBL/GenBank/DDBJ whole genome shotgun (WGS) entry which is preliminary data.</text>
</comment>
<protein>
    <submittedName>
        <fullName evidence="1">SMR family transporter</fullName>
    </submittedName>
</protein>
<reference evidence="1" key="1">
    <citation type="submission" date="2022-06" db="EMBL/GenBank/DDBJ databases">
        <title>Lutimaribacter sp. EGI FJ00013, a novel bacterium isolated from a salt lake sediment enrichment.</title>
        <authorList>
            <person name="Gao L."/>
            <person name="Fang B.-Z."/>
            <person name="Li W.-J."/>
        </authorList>
    </citation>
    <scope>NUCLEOTIDE SEQUENCE</scope>
    <source>
        <strain evidence="1">EGI FJ00013</strain>
    </source>
</reference>